<dbReference type="Pfam" id="PF00536">
    <property type="entry name" value="SAM_1"/>
    <property type="match status" value="1"/>
</dbReference>
<feature type="compositionally biased region" description="Low complexity" evidence="1">
    <location>
        <begin position="902"/>
        <end position="911"/>
    </location>
</feature>
<feature type="compositionally biased region" description="Polar residues" evidence="1">
    <location>
        <begin position="699"/>
        <end position="708"/>
    </location>
</feature>
<name>A0A5K3EVU6_MESCO</name>
<proteinExistence type="predicted"/>
<feature type="region of interest" description="Disordered" evidence="1">
    <location>
        <begin position="846"/>
        <end position="886"/>
    </location>
</feature>
<feature type="compositionally biased region" description="Polar residues" evidence="1">
    <location>
        <begin position="989"/>
        <end position="1008"/>
    </location>
</feature>
<feature type="region of interest" description="Disordered" evidence="1">
    <location>
        <begin position="571"/>
        <end position="607"/>
    </location>
</feature>
<feature type="domain" description="SAM" evidence="2">
    <location>
        <begin position="1072"/>
        <end position="1119"/>
    </location>
</feature>
<reference evidence="3" key="1">
    <citation type="submission" date="2019-11" db="UniProtKB">
        <authorList>
            <consortium name="WormBaseParasite"/>
        </authorList>
    </citation>
    <scope>IDENTIFICATION</scope>
</reference>
<feature type="compositionally biased region" description="Low complexity" evidence="1">
    <location>
        <begin position="198"/>
        <end position="210"/>
    </location>
</feature>
<dbReference type="CDD" id="cd09509">
    <property type="entry name" value="SAM_Polycomb"/>
    <property type="match status" value="1"/>
</dbReference>
<dbReference type="SUPFAM" id="SSF47769">
    <property type="entry name" value="SAM/Pointed domain"/>
    <property type="match status" value="1"/>
</dbReference>
<feature type="compositionally biased region" description="Low complexity" evidence="1">
    <location>
        <begin position="673"/>
        <end position="698"/>
    </location>
</feature>
<dbReference type="InterPro" id="IPR013761">
    <property type="entry name" value="SAM/pointed_sf"/>
</dbReference>
<feature type="region of interest" description="Disordered" evidence="1">
    <location>
        <begin position="419"/>
        <end position="439"/>
    </location>
</feature>
<feature type="compositionally biased region" description="Low complexity" evidence="1">
    <location>
        <begin position="254"/>
        <end position="290"/>
    </location>
</feature>
<feature type="region of interest" description="Disordered" evidence="1">
    <location>
        <begin position="238"/>
        <end position="290"/>
    </location>
</feature>
<feature type="compositionally biased region" description="Low complexity" evidence="1">
    <location>
        <begin position="870"/>
        <end position="886"/>
    </location>
</feature>
<feature type="region of interest" description="Disordered" evidence="1">
    <location>
        <begin position="143"/>
        <end position="210"/>
    </location>
</feature>
<organism evidence="3">
    <name type="scientific">Mesocestoides corti</name>
    <name type="common">Flatworm</name>
    <dbReference type="NCBI Taxonomy" id="53468"/>
    <lineage>
        <taxon>Eukaryota</taxon>
        <taxon>Metazoa</taxon>
        <taxon>Spiralia</taxon>
        <taxon>Lophotrochozoa</taxon>
        <taxon>Platyhelminthes</taxon>
        <taxon>Cestoda</taxon>
        <taxon>Eucestoda</taxon>
        <taxon>Cyclophyllidea</taxon>
        <taxon>Mesocestoididae</taxon>
        <taxon>Mesocestoides</taxon>
    </lineage>
</organism>
<feature type="compositionally biased region" description="Acidic residues" evidence="1">
    <location>
        <begin position="180"/>
        <end position="191"/>
    </location>
</feature>
<feature type="region of interest" description="Disordered" evidence="1">
    <location>
        <begin position="1"/>
        <end position="26"/>
    </location>
</feature>
<feature type="compositionally biased region" description="Pro residues" evidence="1">
    <location>
        <begin position="575"/>
        <end position="584"/>
    </location>
</feature>
<dbReference type="Gene3D" id="1.10.150.50">
    <property type="entry name" value="Transcription Factor, Ets-1"/>
    <property type="match status" value="1"/>
</dbReference>
<feature type="compositionally biased region" description="Pro residues" evidence="1">
    <location>
        <begin position="1055"/>
        <end position="1067"/>
    </location>
</feature>
<feature type="compositionally biased region" description="Basic and acidic residues" evidence="1">
    <location>
        <begin position="170"/>
        <end position="179"/>
    </location>
</feature>
<feature type="compositionally biased region" description="Pro residues" evidence="1">
    <location>
        <begin position="424"/>
        <end position="437"/>
    </location>
</feature>
<feature type="compositionally biased region" description="Basic and acidic residues" evidence="1">
    <location>
        <begin position="848"/>
        <end position="861"/>
    </location>
</feature>
<feature type="compositionally biased region" description="Pro residues" evidence="1">
    <location>
        <begin position="481"/>
        <end position="490"/>
    </location>
</feature>
<dbReference type="SMART" id="SM00454">
    <property type="entry name" value="SAM"/>
    <property type="match status" value="1"/>
</dbReference>
<dbReference type="InterPro" id="IPR001660">
    <property type="entry name" value="SAM"/>
</dbReference>
<feature type="region of interest" description="Disordered" evidence="1">
    <location>
        <begin position="470"/>
        <end position="490"/>
    </location>
</feature>
<feature type="region of interest" description="Disordered" evidence="1">
    <location>
        <begin position="900"/>
        <end position="1076"/>
    </location>
</feature>
<feature type="compositionally biased region" description="Pro residues" evidence="1">
    <location>
        <begin position="1031"/>
        <end position="1046"/>
    </location>
</feature>
<feature type="compositionally biased region" description="Pro residues" evidence="1">
    <location>
        <begin position="929"/>
        <end position="945"/>
    </location>
</feature>
<evidence type="ECO:0000256" key="1">
    <source>
        <dbReference type="SAM" id="MobiDB-lite"/>
    </source>
</evidence>
<dbReference type="AlphaFoldDB" id="A0A5K3EVU6"/>
<feature type="compositionally biased region" description="Low complexity" evidence="1">
    <location>
        <begin position="594"/>
        <end position="603"/>
    </location>
</feature>
<feature type="region of interest" description="Disordered" evidence="1">
    <location>
        <begin position="734"/>
        <end position="802"/>
    </location>
</feature>
<sequence>METANAERPLTSSFEHGSEPDTDIQLPLSIDCSEKSPYGQGSPPICYVELGGHKSADSSFHKHQLADEIDLCDSPPELIRGDRGCDDKEKKEAGGCFANGAGPLNSAELSGCVVKDDESNECGSLIAVSSECLLSSSVVQAENNTVTSSTPGPLVSGLPLKSTEAPRPASHGEKERVSEAGEEEEEEEDDDRPLVVDLGESFNLSSSSASPLITSIVGNQEKGPLTAPLPVASPASAQPVLLTAHEAPEASAKPPTTVASKSTTVPSSSTSSHSTTGAAPPNLTTTTTPARVQKAIRPLLTPHLNSLEGMHAAAPSVGSASLATSHFVGQSPAGTIRLQAIQSHPPPPAPPPPPPPTVAVSGPQTNGVQFMSVLSAPPAAGPFGRPPPPSSVAPSPIHLFNIGPMPSYLNAAPGMLFQSIPGATAPPPPPPPPPQPPGNFQFAPHPPLFSAAAAAAAMAAAGGPSFGNPHFARPPTMSTSLPPPPPPPSSLVPGLPPMSRVATRPQTLDKDLTAMVPPPGSLFIPDMGSWVAAVTSQRAPPPLPTLFPPHLSQISTASFSVADPIYSSSACRLTAPPPPTPPPRSEAKLPLPPAASTAATPSTGADVALSSAGPANITTAASATTSTPSSNVYSVSARRWRPSITRKNSSTSSTLVTAASQPQTPVLPPPPSIQSTPSSSLLPSTASLTPSTTTAAAAGNSSCPTPMSQLPPDAGDADCVDGRLQEEVEEPMDIPPASDLAQPSPPTPPKQLEPARDDLVPRLSPPSRLDSDSHKSRVSKVAATTPPPPLSPSSSPPATTSPLAPVRRKVIAHVIDGHVLYESNLPFPVRDAMAIVEATMRQTRLAGGKREDELMATDSRHKPAASLNGTAARDSSTASSSSSNTSIATLSPVIVAKQQPMGAPEGGAPPANHRKRRSSRSAVASVVASPPPLPPPPPSSSPLPPARTLSVSSVDERKRKKSVVTTAAAADGDLPSVVPTHNGHGVPSGPNSSATTTALPNPSTSSSGALKLTLHPVYHGSTASAQAASPSKPPPSTMPPRQPQPPSAAAAPSNQLPPPPPPPPPSGPVASWSPEKVAEFVRDTPSCASYAEAFRQNEIDGEALMLLTPAQFVNPPIGMKIGHALKLADRLRQAQLLRGTSRPAT</sequence>
<accession>A0A5K3EVU6</accession>
<feature type="compositionally biased region" description="Pro residues" evidence="1">
    <location>
        <begin position="785"/>
        <end position="795"/>
    </location>
</feature>
<dbReference type="WBParaSite" id="MCU_003074-RA">
    <property type="protein sequence ID" value="MCU_003074-RA"/>
    <property type="gene ID" value="MCU_003074"/>
</dbReference>
<evidence type="ECO:0000313" key="3">
    <source>
        <dbReference type="WBParaSite" id="MCU_003074-RA"/>
    </source>
</evidence>
<feature type="region of interest" description="Disordered" evidence="1">
    <location>
        <begin position="643"/>
        <end position="719"/>
    </location>
</feature>
<dbReference type="PROSITE" id="PS50105">
    <property type="entry name" value="SAM_DOMAIN"/>
    <property type="match status" value="1"/>
</dbReference>
<evidence type="ECO:0000259" key="2">
    <source>
        <dbReference type="PROSITE" id="PS50105"/>
    </source>
</evidence>
<protein>
    <submittedName>
        <fullName evidence="3">SAM domain-containing protein</fullName>
    </submittedName>
</protein>
<feature type="compositionally biased region" description="Low complexity" evidence="1">
    <location>
        <begin position="649"/>
        <end position="664"/>
    </location>
</feature>